<dbReference type="InterPro" id="IPR020892">
    <property type="entry name" value="Cyclophilin-type_PPIase_CS"/>
</dbReference>
<comment type="catalytic activity">
    <reaction evidence="4">
        <text>[protein]-peptidylproline (omega=180) = [protein]-peptidylproline (omega=0)</text>
        <dbReference type="Rhea" id="RHEA:16237"/>
        <dbReference type="Rhea" id="RHEA-COMP:10747"/>
        <dbReference type="Rhea" id="RHEA-COMP:10748"/>
        <dbReference type="ChEBI" id="CHEBI:83833"/>
        <dbReference type="ChEBI" id="CHEBI:83834"/>
        <dbReference type="EC" id="5.2.1.8"/>
    </reaction>
</comment>
<dbReference type="PRINTS" id="PR00153">
    <property type="entry name" value="CSAPPISMRASE"/>
</dbReference>
<dbReference type="KEGG" id="lvn:BWR22_05385"/>
<dbReference type="SUPFAM" id="SSF50891">
    <property type="entry name" value="Cyclophilin-like"/>
    <property type="match status" value="1"/>
</dbReference>
<sequence>MRLVLLFSLILLFNCEDKKTKPKPVKSKVTKVDTVAPEVEEKVIEIDSSKLTLEERYLPLNDDNAMDFFEEYGKINKENKVRIYTKFGNIDLELFNKVKYHRANFIFLTKNKAFDGTQFHRVVKNFVIQGGNSDEPEVLKKRRKMGRYLLPPDVRYGYKHRRGTISIPSGEIDNAYKLASPFEFFITQKNQFHLDGEYTAFGRVIKGMDVVDKIADQEVDGGHWPRHNIYINKVEVID</sequence>
<accession>A0AAC9LLX2</accession>
<evidence type="ECO:0000256" key="3">
    <source>
        <dbReference type="ARBA" id="ARBA00023235"/>
    </source>
</evidence>
<dbReference type="PANTHER" id="PTHR45625:SF4">
    <property type="entry name" value="PEPTIDYLPROLYL ISOMERASE DOMAIN AND WD REPEAT-CONTAINING PROTEIN 1"/>
    <property type="match status" value="1"/>
</dbReference>
<dbReference type="InterPro" id="IPR029000">
    <property type="entry name" value="Cyclophilin-like_dom_sf"/>
</dbReference>
<dbReference type="GO" id="GO:0006457">
    <property type="term" value="P:protein folding"/>
    <property type="evidence" value="ECO:0007669"/>
    <property type="project" value="InterPro"/>
</dbReference>
<protein>
    <recommendedName>
        <fullName evidence="4">Peptidyl-prolyl cis-trans isomerase</fullName>
        <shortName evidence="4">PPIase</shortName>
        <ecNumber evidence="4">5.2.1.8</ecNumber>
    </recommendedName>
</protein>
<evidence type="ECO:0000256" key="1">
    <source>
        <dbReference type="ARBA" id="ARBA00007365"/>
    </source>
</evidence>
<dbReference type="RefSeq" id="WP_076732391.1">
    <property type="nucleotide sequence ID" value="NZ_CP019352.1"/>
</dbReference>
<comment type="similarity">
    <text evidence="1 4">Belongs to the cyclophilin-type PPIase family.</text>
</comment>
<evidence type="ECO:0000256" key="4">
    <source>
        <dbReference type="RuleBase" id="RU363019"/>
    </source>
</evidence>
<dbReference type="CDD" id="cd00317">
    <property type="entry name" value="cyclophilin"/>
    <property type="match status" value="1"/>
</dbReference>
<comment type="function">
    <text evidence="4">PPIases accelerate the folding of proteins. It catalyzes the cis-trans isomerization of proline imidic peptide bonds in oligopeptides.</text>
</comment>
<reference evidence="6 7" key="1">
    <citation type="submission" date="2017-01" db="EMBL/GenBank/DDBJ databases">
        <title>Complete genome of Lacinutrix venerupis DOK2-8 isolated from seawater in Dokdo.</title>
        <authorList>
            <person name="Chi W.-J."/>
            <person name="Kim J.H."/>
        </authorList>
    </citation>
    <scope>NUCLEOTIDE SEQUENCE [LARGE SCALE GENOMIC DNA]</scope>
    <source>
        <strain evidence="6 7">DOK2-8</strain>
    </source>
</reference>
<keyword evidence="3 4" id="KW-0413">Isomerase</keyword>
<dbReference type="EC" id="5.2.1.8" evidence="4"/>
<dbReference type="Gene3D" id="2.40.100.10">
    <property type="entry name" value="Cyclophilin-like"/>
    <property type="match status" value="1"/>
</dbReference>
<organism evidence="6 7">
    <name type="scientific">Lacinutrix venerupis</name>
    <dbReference type="NCBI Taxonomy" id="1486034"/>
    <lineage>
        <taxon>Bacteria</taxon>
        <taxon>Pseudomonadati</taxon>
        <taxon>Bacteroidota</taxon>
        <taxon>Flavobacteriia</taxon>
        <taxon>Flavobacteriales</taxon>
        <taxon>Flavobacteriaceae</taxon>
        <taxon>Lacinutrix</taxon>
    </lineage>
</organism>
<dbReference type="PANTHER" id="PTHR45625">
    <property type="entry name" value="PEPTIDYL-PROLYL CIS-TRANS ISOMERASE-RELATED"/>
    <property type="match status" value="1"/>
</dbReference>
<keyword evidence="2 4" id="KW-0697">Rotamase</keyword>
<dbReference type="Pfam" id="PF00160">
    <property type="entry name" value="Pro_isomerase"/>
    <property type="match status" value="1"/>
</dbReference>
<name>A0AAC9LLX2_9FLAO</name>
<evidence type="ECO:0000313" key="6">
    <source>
        <dbReference type="EMBL" id="APX99764.1"/>
    </source>
</evidence>
<dbReference type="PROSITE" id="PS50072">
    <property type="entry name" value="CSA_PPIASE_2"/>
    <property type="match status" value="1"/>
</dbReference>
<feature type="domain" description="PPIase cyclophilin-type" evidence="5">
    <location>
        <begin position="88"/>
        <end position="236"/>
    </location>
</feature>
<dbReference type="PROSITE" id="PS00170">
    <property type="entry name" value="CSA_PPIASE_1"/>
    <property type="match status" value="1"/>
</dbReference>
<dbReference type="AlphaFoldDB" id="A0AAC9LLX2"/>
<keyword evidence="7" id="KW-1185">Reference proteome</keyword>
<dbReference type="GO" id="GO:0003755">
    <property type="term" value="F:peptidyl-prolyl cis-trans isomerase activity"/>
    <property type="evidence" value="ECO:0007669"/>
    <property type="project" value="UniProtKB-UniRule"/>
</dbReference>
<dbReference type="InterPro" id="IPR044666">
    <property type="entry name" value="Cyclophilin_A-like"/>
</dbReference>
<evidence type="ECO:0000313" key="7">
    <source>
        <dbReference type="Proteomes" id="UP000187506"/>
    </source>
</evidence>
<evidence type="ECO:0000259" key="5">
    <source>
        <dbReference type="PROSITE" id="PS50072"/>
    </source>
</evidence>
<gene>
    <name evidence="6" type="ORF">BWR22_05385</name>
</gene>
<dbReference type="InterPro" id="IPR002130">
    <property type="entry name" value="Cyclophilin-type_PPIase_dom"/>
</dbReference>
<dbReference type="EMBL" id="CP019352">
    <property type="protein sequence ID" value="APX99764.1"/>
    <property type="molecule type" value="Genomic_DNA"/>
</dbReference>
<proteinExistence type="inferred from homology"/>
<evidence type="ECO:0000256" key="2">
    <source>
        <dbReference type="ARBA" id="ARBA00023110"/>
    </source>
</evidence>
<dbReference type="Proteomes" id="UP000187506">
    <property type="component" value="Chromosome"/>
</dbReference>